<organism evidence="1">
    <name type="scientific">Erwinia phage Fifi051</name>
    <dbReference type="NCBI Taxonomy" id="3238787"/>
    <lineage>
        <taxon>Viruses</taxon>
        <taxon>Duplodnaviria</taxon>
        <taxon>Heunggongvirae</taxon>
        <taxon>Uroviricota</taxon>
        <taxon>Caudoviricetes</taxon>
    </lineage>
</organism>
<accession>A0AB39ACQ7</accession>
<proteinExistence type="predicted"/>
<evidence type="ECO:0000313" key="1">
    <source>
        <dbReference type="EMBL" id="XDG19191.1"/>
    </source>
</evidence>
<dbReference type="EMBL" id="PQ072212">
    <property type="protein sequence ID" value="XDG19191.1"/>
    <property type="molecule type" value="Genomic_DNA"/>
</dbReference>
<sequence length="54" mass="6198">MFRLILILIGIFLNTYTNVHAAGNVLIGIALFGYFIQYFPYAKSKEDITYHKGK</sequence>
<name>A0AB39ACQ7_9CAUD</name>
<protein>
    <submittedName>
        <fullName evidence="1">Uncharacterized protein</fullName>
    </submittedName>
</protein>
<reference evidence="1" key="1">
    <citation type="submission" date="2024-07" db="EMBL/GenBank/DDBJ databases">
        <authorList>
            <person name="Grose E."/>
            <person name="Duffy M.E."/>
            <person name="Ewool L.M."/>
            <person name="Grose J.H."/>
        </authorList>
    </citation>
    <scope>NUCLEOTIDE SEQUENCE</scope>
</reference>